<reference evidence="1" key="1">
    <citation type="journal article" date="2016" name="Ticks Tick Borne Dis.">
        <title>De novo assembly and annotation of the salivary gland transcriptome of Rhipicephalus appendiculatus male and female ticks during blood feeding.</title>
        <authorList>
            <person name="de Castro M.H."/>
            <person name="de Klerk D."/>
            <person name="Pienaar R."/>
            <person name="Latif A.A."/>
            <person name="Rees D.J."/>
            <person name="Mans B.J."/>
        </authorList>
    </citation>
    <scope>NUCLEOTIDE SEQUENCE</scope>
    <source>
        <tissue evidence="1">Salivary glands</tissue>
    </source>
</reference>
<evidence type="ECO:0000313" key="1">
    <source>
        <dbReference type="EMBL" id="JAP76890.1"/>
    </source>
</evidence>
<dbReference type="EMBL" id="GEDV01011667">
    <property type="protein sequence ID" value="JAP76890.1"/>
    <property type="molecule type" value="Transcribed_RNA"/>
</dbReference>
<sequence length="92" mass="10959">MGLLCEFSLGGRVTAVGEAYIYSWVVVNCRYLYFRHLLKTCILSRVGQREEGSYKKMTRHFYENLYSSAQPHSIFRSWKKTQFYENGRMKIE</sequence>
<organism evidence="1">
    <name type="scientific">Rhipicephalus appendiculatus</name>
    <name type="common">Brown ear tick</name>
    <dbReference type="NCBI Taxonomy" id="34631"/>
    <lineage>
        <taxon>Eukaryota</taxon>
        <taxon>Metazoa</taxon>
        <taxon>Ecdysozoa</taxon>
        <taxon>Arthropoda</taxon>
        <taxon>Chelicerata</taxon>
        <taxon>Arachnida</taxon>
        <taxon>Acari</taxon>
        <taxon>Parasitiformes</taxon>
        <taxon>Ixodida</taxon>
        <taxon>Ixodoidea</taxon>
        <taxon>Ixodidae</taxon>
        <taxon>Rhipicephalinae</taxon>
        <taxon>Rhipicephalus</taxon>
        <taxon>Rhipicephalus</taxon>
    </lineage>
</organism>
<protein>
    <submittedName>
        <fullName evidence="1">Uncharacterized protein</fullName>
    </submittedName>
</protein>
<accession>A0A131YEJ3</accession>
<proteinExistence type="predicted"/>
<name>A0A131YEJ3_RHIAP</name>
<dbReference type="AlphaFoldDB" id="A0A131YEJ3"/>